<dbReference type="OrthoDB" id="683906at2759"/>
<dbReference type="AlphaFoldDB" id="A0A6G1CHN6"/>
<dbReference type="NCBIfam" id="TIGR01568">
    <property type="entry name" value="A_thal_3678"/>
    <property type="match status" value="1"/>
</dbReference>
<dbReference type="EMBL" id="SPHZ02000009">
    <property type="protein sequence ID" value="KAF0899557.1"/>
    <property type="molecule type" value="Genomic_DNA"/>
</dbReference>
<evidence type="ECO:0000259" key="7">
    <source>
        <dbReference type="PROSITE" id="PS51754"/>
    </source>
</evidence>
<dbReference type="PROSITE" id="PS51754">
    <property type="entry name" value="OVATE"/>
    <property type="match status" value="1"/>
</dbReference>
<evidence type="ECO:0000313" key="8">
    <source>
        <dbReference type="EMBL" id="KAF0899557.1"/>
    </source>
</evidence>
<keyword evidence="2 6" id="KW-0678">Repressor</keyword>
<keyword evidence="4 6" id="KW-0804">Transcription</keyword>
<comment type="subcellular location">
    <subcellularLocation>
        <location evidence="1 6">Nucleus</location>
    </subcellularLocation>
</comment>
<dbReference type="GO" id="GO:0005634">
    <property type="term" value="C:nucleus"/>
    <property type="evidence" value="ECO:0007669"/>
    <property type="project" value="UniProtKB-SubCell"/>
</dbReference>
<gene>
    <name evidence="8" type="ORF">E2562_020763</name>
</gene>
<name>A0A6G1CHN6_9ORYZ</name>
<evidence type="ECO:0000313" key="9">
    <source>
        <dbReference type="Proteomes" id="UP000479710"/>
    </source>
</evidence>
<reference evidence="8 9" key="1">
    <citation type="submission" date="2019-11" db="EMBL/GenBank/DDBJ databases">
        <title>Whole genome sequence of Oryza granulata.</title>
        <authorList>
            <person name="Li W."/>
        </authorList>
    </citation>
    <scope>NUCLEOTIDE SEQUENCE [LARGE SCALE GENOMIC DNA]</scope>
    <source>
        <strain evidence="9">cv. Menghai</strain>
        <tissue evidence="8">Leaf</tissue>
    </source>
</reference>
<evidence type="ECO:0000256" key="4">
    <source>
        <dbReference type="ARBA" id="ARBA00023163"/>
    </source>
</evidence>
<comment type="function">
    <text evidence="6">Transcriptional repressor that regulates multiple aspects of plant growth and development.</text>
</comment>
<dbReference type="InterPro" id="IPR006458">
    <property type="entry name" value="Ovate_C"/>
</dbReference>
<keyword evidence="9" id="KW-1185">Reference proteome</keyword>
<evidence type="ECO:0000256" key="5">
    <source>
        <dbReference type="ARBA" id="ARBA00023242"/>
    </source>
</evidence>
<accession>A0A6G1CHN6</accession>
<dbReference type="Proteomes" id="UP000479710">
    <property type="component" value="Unassembled WGS sequence"/>
</dbReference>
<dbReference type="PANTHER" id="PTHR33057">
    <property type="entry name" value="TRANSCRIPTION REPRESSOR OFP7-RELATED"/>
    <property type="match status" value="1"/>
</dbReference>
<dbReference type="InterPro" id="IPR038933">
    <property type="entry name" value="Ovate"/>
</dbReference>
<dbReference type="PANTHER" id="PTHR33057:SF89">
    <property type="entry name" value="TRANSCRIPTION REPRESSOR"/>
    <property type="match status" value="1"/>
</dbReference>
<comment type="caution">
    <text evidence="8">The sequence shown here is derived from an EMBL/GenBank/DDBJ whole genome shotgun (WGS) entry which is preliminary data.</text>
</comment>
<evidence type="ECO:0000256" key="6">
    <source>
        <dbReference type="RuleBase" id="RU367028"/>
    </source>
</evidence>
<evidence type="ECO:0000256" key="2">
    <source>
        <dbReference type="ARBA" id="ARBA00022491"/>
    </source>
</evidence>
<dbReference type="Pfam" id="PF04844">
    <property type="entry name" value="Ovate"/>
    <property type="match status" value="1"/>
</dbReference>
<feature type="domain" description="OVATE" evidence="7">
    <location>
        <begin position="55"/>
        <end position="117"/>
    </location>
</feature>
<keyword evidence="5 6" id="KW-0539">Nucleus</keyword>
<protein>
    <recommendedName>
        <fullName evidence="6">Transcription repressor</fullName>
    </recommendedName>
    <alternativeName>
        <fullName evidence="6">Ovate family protein</fullName>
    </alternativeName>
</protein>
<dbReference type="GO" id="GO:0045892">
    <property type="term" value="P:negative regulation of DNA-templated transcription"/>
    <property type="evidence" value="ECO:0007669"/>
    <property type="project" value="UniProtKB-UniRule"/>
</dbReference>
<proteinExistence type="predicted"/>
<evidence type="ECO:0000256" key="3">
    <source>
        <dbReference type="ARBA" id="ARBA00023015"/>
    </source>
</evidence>
<keyword evidence="3 6" id="KW-0805">Transcription regulation</keyword>
<organism evidence="8 9">
    <name type="scientific">Oryza meyeriana var. granulata</name>
    <dbReference type="NCBI Taxonomy" id="110450"/>
    <lineage>
        <taxon>Eukaryota</taxon>
        <taxon>Viridiplantae</taxon>
        <taxon>Streptophyta</taxon>
        <taxon>Embryophyta</taxon>
        <taxon>Tracheophyta</taxon>
        <taxon>Spermatophyta</taxon>
        <taxon>Magnoliopsida</taxon>
        <taxon>Liliopsida</taxon>
        <taxon>Poales</taxon>
        <taxon>Poaceae</taxon>
        <taxon>BOP clade</taxon>
        <taxon>Oryzoideae</taxon>
        <taxon>Oryzeae</taxon>
        <taxon>Oryzinae</taxon>
        <taxon>Oryza</taxon>
        <taxon>Oryza meyeriana</taxon>
    </lineage>
</organism>
<evidence type="ECO:0000256" key="1">
    <source>
        <dbReference type="ARBA" id="ARBA00004123"/>
    </source>
</evidence>
<sequence>MKTMNSAYSADFSGCFSNSFASRDNLSSTTCRTLNKAKSKKKAEAAKAFGGATAMAIESSNPYRDFRSSMEAMVKSHGGGKLDDWRWLEEMLRWYLRANVKSTHGLIVGAFVDLLVVSASPAASSFSPAKCS</sequence>